<accession>A0ABW5VAQ4</accession>
<dbReference type="Pfam" id="PF08450">
    <property type="entry name" value="SGL"/>
    <property type="match status" value="1"/>
</dbReference>
<dbReference type="PANTHER" id="PTHR47572:SF5">
    <property type="entry name" value="BLR2277 PROTEIN"/>
    <property type="match status" value="1"/>
</dbReference>
<sequence length="296" mass="33056">MIYPVRFFIGITCLLVLTNCSDTQKYSSDFTAEHVFTKGVEGPAVNANGDLFAVNFKEEGTIGIVDQNGKGKIYLKLPDGSIGNGIRFDTEGNMFIADYKGHKVYRIKKGTKIPEVWAQDSTLTQPNDLAIAPNNTIYLSDPNWEEGSGRIWMVDHSKKIRLLEDNMGTTNGIEVSPDGLKLYVNESLQRKVWEYDIKADGTLHQKKEFIVFDDFGLDGMRCDSMGNLYITRYDKGTVVVVNKVGKIIQEIQLKGKKPSNIAFGGKDGKTCFVTMADRGCIESFQAEYPGRSFNKI</sequence>
<dbReference type="EMBL" id="JBHUOK010000001">
    <property type="protein sequence ID" value="MFD2788149.1"/>
    <property type="molecule type" value="Genomic_DNA"/>
</dbReference>
<evidence type="ECO:0000313" key="2">
    <source>
        <dbReference type="EMBL" id="MFD2788149.1"/>
    </source>
</evidence>
<dbReference type="SUPFAM" id="SSF63829">
    <property type="entry name" value="Calcium-dependent phosphotriesterase"/>
    <property type="match status" value="1"/>
</dbReference>
<organism evidence="2 3">
    <name type="scientific">Arenibacter antarcticus</name>
    <dbReference type="NCBI Taxonomy" id="2040469"/>
    <lineage>
        <taxon>Bacteria</taxon>
        <taxon>Pseudomonadati</taxon>
        <taxon>Bacteroidota</taxon>
        <taxon>Flavobacteriia</taxon>
        <taxon>Flavobacteriales</taxon>
        <taxon>Flavobacteriaceae</taxon>
        <taxon>Arenibacter</taxon>
    </lineage>
</organism>
<proteinExistence type="predicted"/>
<dbReference type="InterPro" id="IPR011042">
    <property type="entry name" value="6-blade_b-propeller_TolB-like"/>
</dbReference>
<protein>
    <submittedName>
        <fullName evidence="2">SMP-30/gluconolactonase/LRE family protein</fullName>
    </submittedName>
</protein>
<dbReference type="InterPro" id="IPR051262">
    <property type="entry name" value="SMP-30/CGR1_Lactonase"/>
</dbReference>
<dbReference type="InterPro" id="IPR013658">
    <property type="entry name" value="SGL"/>
</dbReference>
<dbReference type="RefSeq" id="WP_285903385.1">
    <property type="nucleotide sequence ID" value="NZ_CP166679.1"/>
</dbReference>
<keyword evidence="3" id="KW-1185">Reference proteome</keyword>
<gene>
    <name evidence="2" type="ORF">ACFS1K_00075</name>
</gene>
<dbReference type="Gene3D" id="2.120.10.30">
    <property type="entry name" value="TolB, C-terminal domain"/>
    <property type="match status" value="1"/>
</dbReference>
<evidence type="ECO:0000259" key="1">
    <source>
        <dbReference type="Pfam" id="PF08450"/>
    </source>
</evidence>
<dbReference type="Proteomes" id="UP001597532">
    <property type="component" value="Unassembled WGS sequence"/>
</dbReference>
<comment type="caution">
    <text evidence="2">The sequence shown here is derived from an EMBL/GenBank/DDBJ whole genome shotgun (WGS) entry which is preliminary data.</text>
</comment>
<evidence type="ECO:0000313" key="3">
    <source>
        <dbReference type="Proteomes" id="UP001597532"/>
    </source>
</evidence>
<feature type="domain" description="SMP-30/Gluconolactonase/LRE-like region" evidence="1">
    <location>
        <begin position="41"/>
        <end position="276"/>
    </location>
</feature>
<reference evidence="3" key="1">
    <citation type="journal article" date="2019" name="Int. J. Syst. Evol. Microbiol.">
        <title>The Global Catalogue of Microorganisms (GCM) 10K type strain sequencing project: providing services to taxonomists for standard genome sequencing and annotation.</title>
        <authorList>
            <consortium name="The Broad Institute Genomics Platform"/>
            <consortium name="The Broad Institute Genome Sequencing Center for Infectious Disease"/>
            <person name="Wu L."/>
            <person name="Ma J."/>
        </authorList>
    </citation>
    <scope>NUCLEOTIDE SEQUENCE [LARGE SCALE GENOMIC DNA]</scope>
    <source>
        <strain evidence="3">KCTC 52924</strain>
    </source>
</reference>
<name>A0ABW5VAQ4_9FLAO</name>
<dbReference type="PANTHER" id="PTHR47572">
    <property type="entry name" value="LIPOPROTEIN-RELATED"/>
    <property type="match status" value="1"/>
</dbReference>